<accession>A0ABS4M665</accession>
<dbReference type="EMBL" id="JAGGLP010000027">
    <property type="protein sequence ID" value="MBP2055165.1"/>
    <property type="molecule type" value="Genomic_DNA"/>
</dbReference>
<gene>
    <name evidence="2" type="ORF">J2Z21_008178</name>
</gene>
<dbReference type="Pfam" id="PF02057">
    <property type="entry name" value="Glyco_hydro_59"/>
    <property type="match status" value="1"/>
</dbReference>
<keyword evidence="3" id="KW-1185">Reference proteome</keyword>
<name>A0ABS4M665_9ACTN</name>
<dbReference type="PANTHER" id="PTHR15172:SF1">
    <property type="entry name" value="GALACTOCEREBROSIDASE"/>
    <property type="match status" value="1"/>
</dbReference>
<feature type="domain" description="Glycosyl hydrolase family 59 catalytic" evidence="1">
    <location>
        <begin position="4"/>
        <end position="132"/>
    </location>
</feature>
<proteinExistence type="predicted"/>
<dbReference type="InterPro" id="IPR049161">
    <property type="entry name" value="GH59_cat"/>
</dbReference>
<protein>
    <recommendedName>
        <fullName evidence="1">Glycosyl hydrolase family 59 catalytic domain-containing protein</fullName>
    </recommendedName>
</protein>
<dbReference type="SUPFAM" id="SSF51445">
    <property type="entry name" value="(Trans)glycosidases"/>
    <property type="match status" value="1"/>
</dbReference>
<organism evidence="2 3">
    <name type="scientific">Streptomyces griseochromogenes</name>
    <dbReference type="NCBI Taxonomy" id="68214"/>
    <lineage>
        <taxon>Bacteria</taxon>
        <taxon>Bacillati</taxon>
        <taxon>Actinomycetota</taxon>
        <taxon>Actinomycetes</taxon>
        <taxon>Kitasatosporales</taxon>
        <taxon>Streptomycetaceae</taxon>
        <taxon>Streptomyces</taxon>
    </lineage>
</organism>
<comment type="caution">
    <text evidence="2">The sequence shown here is derived from an EMBL/GenBank/DDBJ whole genome shotgun (WGS) entry which is preliminary data.</text>
</comment>
<dbReference type="Proteomes" id="UP001519309">
    <property type="component" value="Unassembled WGS sequence"/>
</dbReference>
<reference evidence="2 3" key="1">
    <citation type="submission" date="2021-03" db="EMBL/GenBank/DDBJ databases">
        <title>Genomic Encyclopedia of Type Strains, Phase IV (KMG-IV): sequencing the most valuable type-strain genomes for metagenomic binning, comparative biology and taxonomic classification.</title>
        <authorList>
            <person name="Goeker M."/>
        </authorList>
    </citation>
    <scope>NUCLEOTIDE SEQUENCE [LARGE SCALE GENOMIC DNA]</scope>
    <source>
        <strain evidence="2 3">DSM 40499</strain>
    </source>
</reference>
<sequence>MGADNDWAIANDIVSRPALASAVDIIGAHYTCGYRSDQTSCGSSANAQVSGKQLWSSENGSDDADAGATAMARGINRGYLDARTTAYINWPLTASITPNLDYNGVGLIRANQPWSGAYNVGRSAWVMAQTSQFTSPGWKYLDTAGGYVGGDRANGSYVSYAAPDKSAWSTVFETMDATADQTVSLSVTGGLPGGTLHVWTTDMSTDHPRMVPASDLTASSGSYQLTLRPKGLYTVTTTNGAGARNRHGPTALPAQASLCRQLRRLPHGQ</sequence>
<dbReference type="Gene3D" id="3.20.20.80">
    <property type="entry name" value="Glycosidases"/>
    <property type="match status" value="1"/>
</dbReference>
<evidence type="ECO:0000313" key="3">
    <source>
        <dbReference type="Proteomes" id="UP001519309"/>
    </source>
</evidence>
<evidence type="ECO:0000313" key="2">
    <source>
        <dbReference type="EMBL" id="MBP2055165.1"/>
    </source>
</evidence>
<dbReference type="InterPro" id="IPR017853">
    <property type="entry name" value="GH"/>
</dbReference>
<dbReference type="InterPro" id="IPR001286">
    <property type="entry name" value="Glyco_hydro_59"/>
</dbReference>
<evidence type="ECO:0000259" key="1">
    <source>
        <dbReference type="Pfam" id="PF02057"/>
    </source>
</evidence>
<dbReference type="PANTHER" id="PTHR15172">
    <property type="entry name" value="GALACTOCEREBROSIDASE"/>
    <property type="match status" value="1"/>
</dbReference>